<dbReference type="EMBL" id="JAAEDI010000027">
    <property type="protein sequence ID" value="MBR0652296.1"/>
    <property type="molecule type" value="Genomic_DNA"/>
</dbReference>
<sequence length="64" mass="6724">MREAIGRDLGAIHGVRREDAAAILDELADITPGQLAAKAGSLAALIKADQAAWRAAFRAPFRAP</sequence>
<accession>A0ABS5EMP7</accession>
<protein>
    <submittedName>
        <fullName evidence="1">Uncharacterized protein</fullName>
    </submittedName>
</protein>
<dbReference type="Proteomes" id="UP000698752">
    <property type="component" value="Unassembled WGS sequence"/>
</dbReference>
<evidence type="ECO:0000313" key="1">
    <source>
        <dbReference type="EMBL" id="MBR0652296.1"/>
    </source>
</evidence>
<name>A0ABS5EMP7_9PROT</name>
<gene>
    <name evidence="1" type="ORF">GXW78_21750</name>
</gene>
<keyword evidence="2" id="KW-1185">Reference proteome</keyword>
<proteinExistence type="predicted"/>
<organism evidence="1 2">
    <name type="scientific">Neoroseomonas terrae</name>
    <dbReference type="NCBI Taxonomy" id="424799"/>
    <lineage>
        <taxon>Bacteria</taxon>
        <taxon>Pseudomonadati</taxon>
        <taxon>Pseudomonadota</taxon>
        <taxon>Alphaproteobacteria</taxon>
        <taxon>Acetobacterales</taxon>
        <taxon>Acetobacteraceae</taxon>
        <taxon>Neoroseomonas</taxon>
    </lineage>
</organism>
<comment type="caution">
    <text evidence="1">The sequence shown here is derived from an EMBL/GenBank/DDBJ whole genome shotgun (WGS) entry which is preliminary data.</text>
</comment>
<evidence type="ECO:0000313" key="2">
    <source>
        <dbReference type="Proteomes" id="UP000698752"/>
    </source>
</evidence>
<reference evidence="2" key="1">
    <citation type="journal article" date="2021" name="Syst. Appl. Microbiol.">
        <title>Roseomonas hellenica sp. nov., isolated from roots of wild-growing Alkanna tinctoria.</title>
        <authorList>
            <person name="Rat A."/>
            <person name="Naranjo H.D."/>
            <person name="Lebbe L."/>
            <person name="Cnockaert M."/>
            <person name="Krigas N."/>
            <person name="Grigoriadou K."/>
            <person name="Maloupa E."/>
            <person name="Willems A."/>
        </authorList>
    </citation>
    <scope>NUCLEOTIDE SEQUENCE [LARGE SCALE GENOMIC DNA]</scope>
    <source>
        <strain evidence="2">LMG 31159</strain>
    </source>
</reference>
<dbReference type="RefSeq" id="WP_211871013.1">
    <property type="nucleotide sequence ID" value="NZ_JAAEDI010000027.1"/>
</dbReference>